<protein>
    <recommendedName>
        <fullName evidence="2">histidine kinase</fullName>
        <ecNumber evidence="2">2.7.13.3</ecNumber>
    </recommendedName>
</protein>
<dbReference type="Pfam" id="PF02518">
    <property type="entry name" value="HATPase_c"/>
    <property type="match status" value="1"/>
</dbReference>
<dbReference type="InterPro" id="IPR011990">
    <property type="entry name" value="TPR-like_helical_dom_sf"/>
</dbReference>
<evidence type="ECO:0000256" key="2">
    <source>
        <dbReference type="ARBA" id="ARBA00012438"/>
    </source>
</evidence>
<comment type="catalytic activity">
    <reaction evidence="1">
        <text>ATP + protein L-histidine = ADP + protein N-phospho-L-histidine.</text>
        <dbReference type="EC" id="2.7.13.3"/>
    </reaction>
</comment>
<sequence length="575" mass="66699">MRYKQIVIVLILLLNLSCINVFSQKKAPSKKEVTLISNEAIKLMKEGIFEKSLVKSRLALTYAIALKDDNLIAATYNTIAANFDQLSEYDKAFFYYKKGLAHANKTNNDVLKNWINNNLGNIYCFDKKQYEKGIYYYKKSLQYSTKIHDSAQIVFTKLNITWAYFDIGRYNEGLPYLKYINKHHEKHRDESTIVALNMLNGMYYNYKNNPKKALFFFQNAIKLGNEGNEKSDLSYSHHEFSKFLLKNGDYENAYKNLALYNDLTIKLNNEEKLNKASVAGINLEIDEYKREIDKIGNDYKTKEYLLLQEQSRSRKIVIVIILTLLFFFFLFYIFSENSKLKQKNKIKDIESQVQQNIINASINGQELERKKIASFLHDNISALLSSAGLHLNAFTSKNPTNMEEIIKTKAILEEAHDQIRDLSHELMPTLLARFGLFYALEDLCEKNSNSVIQFNYSIVVPTKTRYNEDFEMKMYFIIMELLNNIIKHSRATQANLIIQENNKSLQIKIEDNGKGFDTDKFYILEGFGINQVKARINNLKGTIAIHSKIYSCTSVTIEVPITYQKKITTPVFPSQ</sequence>
<dbReference type="PROSITE" id="PS50109">
    <property type="entry name" value="HIS_KIN"/>
    <property type="match status" value="1"/>
</dbReference>
<dbReference type="RefSeq" id="WP_132071228.1">
    <property type="nucleotide sequence ID" value="NZ_SMLH01000005.1"/>
</dbReference>
<dbReference type="EC" id="2.7.13.3" evidence="2"/>
<dbReference type="Proteomes" id="UP000294685">
    <property type="component" value="Unassembled WGS sequence"/>
</dbReference>
<keyword evidence="5" id="KW-0902">Two-component regulatory system</keyword>
<comment type="caution">
    <text evidence="8">The sequence shown here is derived from an EMBL/GenBank/DDBJ whole genome shotgun (WGS) entry which is preliminary data.</text>
</comment>
<evidence type="ECO:0000256" key="3">
    <source>
        <dbReference type="ARBA" id="ARBA00022679"/>
    </source>
</evidence>
<evidence type="ECO:0000313" key="8">
    <source>
        <dbReference type="EMBL" id="TDE28777.1"/>
    </source>
</evidence>
<dbReference type="CDD" id="cd16917">
    <property type="entry name" value="HATPase_UhpB-NarQ-NarX-like"/>
    <property type="match status" value="1"/>
</dbReference>
<keyword evidence="6" id="KW-1133">Transmembrane helix</keyword>
<evidence type="ECO:0000259" key="7">
    <source>
        <dbReference type="PROSITE" id="PS50109"/>
    </source>
</evidence>
<feature type="domain" description="Histidine kinase" evidence="7">
    <location>
        <begin position="477"/>
        <end position="563"/>
    </location>
</feature>
<dbReference type="SUPFAM" id="SSF55874">
    <property type="entry name" value="ATPase domain of HSP90 chaperone/DNA topoisomerase II/histidine kinase"/>
    <property type="match status" value="1"/>
</dbReference>
<dbReference type="InterPro" id="IPR050482">
    <property type="entry name" value="Sensor_HK_TwoCompSys"/>
</dbReference>
<evidence type="ECO:0000256" key="5">
    <source>
        <dbReference type="ARBA" id="ARBA00023012"/>
    </source>
</evidence>
<dbReference type="Gene3D" id="1.25.40.10">
    <property type="entry name" value="Tetratricopeptide repeat domain"/>
    <property type="match status" value="2"/>
</dbReference>
<keyword evidence="6" id="KW-0472">Membrane</keyword>
<dbReference type="InterPro" id="IPR003594">
    <property type="entry name" value="HATPase_dom"/>
</dbReference>
<dbReference type="PANTHER" id="PTHR24421:SF10">
    <property type="entry name" value="NITRATE_NITRITE SENSOR PROTEIN NARQ"/>
    <property type="match status" value="1"/>
</dbReference>
<evidence type="ECO:0000313" key="9">
    <source>
        <dbReference type="Proteomes" id="UP000294685"/>
    </source>
</evidence>
<name>A0ABY2DR46_9FLAO</name>
<dbReference type="Gene3D" id="3.30.565.10">
    <property type="entry name" value="Histidine kinase-like ATPase, C-terminal domain"/>
    <property type="match status" value="1"/>
</dbReference>
<keyword evidence="3" id="KW-0808">Transferase</keyword>
<keyword evidence="6" id="KW-0812">Transmembrane</keyword>
<feature type="transmembrane region" description="Helical" evidence="6">
    <location>
        <begin position="316"/>
        <end position="335"/>
    </location>
</feature>
<dbReference type="InterPro" id="IPR036890">
    <property type="entry name" value="HATPase_C_sf"/>
</dbReference>
<keyword evidence="9" id="KW-1185">Reference proteome</keyword>
<dbReference type="SMART" id="SM00387">
    <property type="entry name" value="HATPase_c"/>
    <property type="match status" value="1"/>
</dbReference>
<dbReference type="PANTHER" id="PTHR24421">
    <property type="entry name" value="NITRATE/NITRITE SENSOR PROTEIN NARX-RELATED"/>
    <property type="match status" value="1"/>
</dbReference>
<evidence type="ECO:0000256" key="1">
    <source>
        <dbReference type="ARBA" id="ARBA00000085"/>
    </source>
</evidence>
<evidence type="ECO:0000256" key="4">
    <source>
        <dbReference type="ARBA" id="ARBA00022777"/>
    </source>
</evidence>
<keyword evidence="4 8" id="KW-0418">Kinase</keyword>
<organism evidence="8 9">
    <name type="scientific">Flavobacterium ranwuense</name>
    <dbReference type="NCBI Taxonomy" id="2541725"/>
    <lineage>
        <taxon>Bacteria</taxon>
        <taxon>Pseudomonadati</taxon>
        <taxon>Bacteroidota</taxon>
        <taxon>Flavobacteriia</taxon>
        <taxon>Flavobacteriales</taxon>
        <taxon>Flavobacteriaceae</taxon>
        <taxon>Flavobacterium</taxon>
    </lineage>
</organism>
<dbReference type="EMBL" id="SMLH01000005">
    <property type="protein sequence ID" value="TDE28777.1"/>
    <property type="molecule type" value="Genomic_DNA"/>
</dbReference>
<proteinExistence type="predicted"/>
<dbReference type="InterPro" id="IPR005467">
    <property type="entry name" value="His_kinase_dom"/>
</dbReference>
<gene>
    <name evidence="8" type="ORF">E0I61_10305</name>
</gene>
<reference evidence="8 9" key="1">
    <citation type="submission" date="2019-03" db="EMBL/GenBank/DDBJ databases">
        <title>Novel species of Flavobacterium.</title>
        <authorList>
            <person name="Liu Q."/>
            <person name="Xin Y.-H."/>
        </authorList>
    </citation>
    <scope>NUCLEOTIDE SEQUENCE [LARGE SCALE GENOMIC DNA]</scope>
    <source>
        <strain evidence="8 9">LB2P22</strain>
    </source>
</reference>
<accession>A0ABY2DR46</accession>
<evidence type="ECO:0000256" key="6">
    <source>
        <dbReference type="SAM" id="Phobius"/>
    </source>
</evidence>
<dbReference type="SUPFAM" id="SSF48452">
    <property type="entry name" value="TPR-like"/>
    <property type="match status" value="1"/>
</dbReference>
<dbReference type="GO" id="GO:0016301">
    <property type="term" value="F:kinase activity"/>
    <property type="evidence" value="ECO:0007669"/>
    <property type="project" value="UniProtKB-KW"/>
</dbReference>